<evidence type="ECO:0000256" key="6">
    <source>
        <dbReference type="PROSITE-ProRule" id="PRU00175"/>
    </source>
</evidence>
<organism evidence="8 9">
    <name type="scientific">Trapa incisa</name>
    <dbReference type="NCBI Taxonomy" id="236973"/>
    <lineage>
        <taxon>Eukaryota</taxon>
        <taxon>Viridiplantae</taxon>
        <taxon>Streptophyta</taxon>
        <taxon>Embryophyta</taxon>
        <taxon>Tracheophyta</taxon>
        <taxon>Spermatophyta</taxon>
        <taxon>Magnoliopsida</taxon>
        <taxon>eudicotyledons</taxon>
        <taxon>Gunneridae</taxon>
        <taxon>Pentapetalae</taxon>
        <taxon>rosids</taxon>
        <taxon>malvids</taxon>
        <taxon>Myrtales</taxon>
        <taxon>Lythraceae</taxon>
        <taxon>Trapa</taxon>
    </lineage>
</organism>
<keyword evidence="9" id="KW-1185">Reference proteome</keyword>
<dbReference type="AlphaFoldDB" id="A0AAN7Q0X7"/>
<dbReference type="SUPFAM" id="SSF57850">
    <property type="entry name" value="RING/U-box"/>
    <property type="match status" value="1"/>
</dbReference>
<dbReference type="Proteomes" id="UP001345219">
    <property type="component" value="Chromosome 15"/>
</dbReference>
<keyword evidence="5" id="KW-0862">Zinc</keyword>
<reference evidence="8 9" key="1">
    <citation type="journal article" date="2023" name="Hortic Res">
        <title>Pangenome of water caltrop reveals structural variations and asymmetric subgenome divergence after allopolyploidization.</title>
        <authorList>
            <person name="Zhang X."/>
            <person name="Chen Y."/>
            <person name="Wang L."/>
            <person name="Yuan Y."/>
            <person name="Fang M."/>
            <person name="Shi L."/>
            <person name="Lu R."/>
            <person name="Comes H.P."/>
            <person name="Ma Y."/>
            <person name="Chen Y."/>
            <person name="Huang G."/>
            <person name="Zhou Y."/>
            <person name="Zheng Z."/>
            <person name="Qiu Y."/>
        </authorList>
    </citation>
    <scope>NUCLEOTIDE SEQUENCE [LARGE SCALE GENOMIC DNA]</scope>
    <source>
        <tissue evidence="8">Roots</tissue>
    </source>
</reference>
<dbReference type="Pfam" id="PF13639">
    <property type="entry name" value="zf-RING_2"/>
    <property type="match status" value="1"/>
</dbReference>
<evidence type="ECO:0000256" key="3">
    <source>
        <dbReference type="ARBA" id="ARBA00022723"/>
    </source>
</evidence>
<dbReference type="Gene3D" id="3.30.40.10">
    <property type="entry name" value="Zinc/RING finger domain, C3HC4 (zinc finger)"/>
    <property type="match status" value="1"/>
</dbReference>
<dbReference type="GO" id="GO:0008270">
    <property type="term" value="F:zinc ion binding"/>
    <property type="evidence" value="ECO:0007669"/>
    <property type="project" value="UniProtKB-KW"/>
</dbReference>
<evidence type="ECO:0000313" key="8">
    <source>
        <dbReference type="EMBL" id="KAK4757308.1"/>
    </source>
</evidence>
<dbReference type="EMBL" id="JAXIOK010000012">
    <property type="protein sequence ID" value="KAK4757308.1"/>
    <property type="molecule type" value="Genomic_DNA"/>
</dbReference>
<sequence>MIDTFKLEAKIFSLEDEENEDEDYDSILFRIHYKSNIETLVMDESDDSYIEYEDFIDNTSSMYINKSQLTNFSAMKSAFGSWIDDFVPWNWMEETTNQLADTAEIISDDLSNIDEQQFIVDISIKTVTTKFNFVDDEEESSEYFEKILLEKMCNYDCKKIYNKYNSEHWPLVPNDEIEGDEYCSICCDEYINNNDSTIIKTPCSHMYHFKCILKWLRDNSGCPLCRSEINYPYDMIIIYLPMIYNEVED</sequence>
<comment type="caution">
    <text evidence="8">The sequence shown here is derived from an EMBL/GenBank/DDBJ whole genome shotgun (WGS) entry which is preliminary data.</text>
</comment>
<proteinExistence type="predicted"/>
<evidence type="ECO:0000259" key="7">
    <source>
        <dbReference type="PROSITE" id="PS50089"/>
    </source>
</evidence>
<evidence type="ECO:0000313" key="9">
    <source>
        <dbReference type="Proteomes" id="UP001345219"/>
    </source>
</evidence>
<dbReference type="InterPro" id="IPR001841">
    <property type="entry name" value="Znf_RING"/>
</dbReference>
<dbReference type="EC" id="2.3.2.27" evidence="2"/>
<gene>
    <name evidence="8" type="ORF">SAY87_018609</name>
</gene>
<comment type="catalytic activity">
    <reaction evidence="1">
        <text>S-ubiquitinyl-[E2 ubiquitin-conjugating enzyme]-L-cysteine + [acceptor protein]-L-lysine = [E2 ubiquitin-conjugating enzyme]-L-cysteine + N(6)-ubiquitinyl-[acceptor protein]-L-lysine.</text>
        <dbReference type="EC" id="2.3.2.27"/>
    </reaction>
</comment>
<evidence type="ECO:0000256" key="4">
    <source>
        <dbReference type="ARBA" id="ARBA00022771"/>
    </source>
</evidence>
<keyword evidence="3" id="KW-0479">Metal-binding</keyword>
<dbReference type="PROSITE" id="PS50089">
    <property type="entry name" value="ZF_RING_2"/>
    <property type="match status" value="1"/>
</dbReference>
<dbReference type="PANTHER" id="PTHR15710">
    <property type="entry name" value="E3 UBIQUITIN-PROTEIN LIGASE PRAJA"/>
    <property type="match status" value="1"/>
</dbReference>
<dbReference type="InterPro" id="IPR013083">
    <property type="entry name" value="Znf_RING/FYVE/PHD"/>
</dbReference>
<feature type="domain" description="RING-type" evidence="7">
    <location>
        <begin position="183"/>
        <end position="226"/>
    </location>
</feature>
<name>A0AAN7Q0X7_9MYRT</name>
<dbReference type="GO" id="GO:0061630">
    <property type="term" value="F:ubiquitin protein ligase activity"/>
    <property type="evidence" value="ECO:0007669"/>
    <property type="project" value="UniProtKB-EC"/>
</dbReference>
<protein>
    <recommendedName>
        <fullName evidence="2">RING-type E3 ubiquitin transferase</fullName>
        <ecNumber evidence="2">2.3.2.27</ecNumber>
    </recommendedName>
</protein>
<evidence type="ECO:0000256" key="2">
    <source>
        <dbReference type="ARBA" id="ARBA00012483"/>
    </source>
</evidence>
<dbReference type="SMART" id="SM00184">
    <property type="entry name" value="RING"/>
    <property type="match status" value="1"/>
</dbReference>
<evidence type="ECO:0000256" key="5">
    <source>
        <dbReference type="ARBA" id="ARBA00022833"/>
    </source>
</evidence>
<accession>A0AAN7Q0X7</accession>
<keyword evidence="4 6" id="KW-0863">Zinc-finger</keyword>
<evidence type="ECO:0000256" key="1">
    <source>
        <dbReference type="ARBA" id="ARBA00000900"/>
    </source>
</evidence>